<proteinExistence type="predicted"/>
<accession>A0A6C0JG07</accession>
<reference evidence="1" key="1">
    <citation type="journal article" date="2020" name="Nature">
        <title>Giant virus diversity and host interactions through global metagenomics.</title>
        <authorList>
            <person name="Schulz F."/>
            <person name="Roux S."/>
            <person name="Paez-Espino D."/>
            <person name="Jungbluth S."/>
            <person name="Walsh D.A."/>
            <person name="Denef V.J."/>
            <person name="McMahon K.D."/>
            <person name="Konstantinidis K.T."/>
            <person name="Eloe-Fadrosh E.A."/>
            <person name="Kyrpides N.C."/>
            <person name="Woyke T."/>
        </authorList>
    </citation>
    <scope>NUCLEOTIDE SEQUENCE</scope>
    <source>
        <strain evidence="1">GVMAG-M-3300027708-51</strain>
    </source>
</reference>
<sequence>MEALGKVLLAVAVNYGVHYASMATHNWMCMPHTLEEVAKSIFMTASPVCSTLLTVGQYTQNAYGAGVTTGVVTLVTSALKAV</sequence>
<protein>
    <submittedName>
        <fullName evidence="1">Uncharacterized protein</fullName>
    </submittedName>
</protein>
<dbReference type="AlphaFoldDB" id="A0A6C0JG07"/>
<evidence type="ECO:0000313" key="1">
    <source>
        <dbReference type="EMBL" id="QHU04539.1"/>
    </source>
</evidence>
<name>A0A6C0JG07_9ZZZZ</name>
<dbReference type="EMBL" id="MN740401">
    <property type="protein sequence ID" value="QHU04539.1"/>
    <property type="molecule type" value="Genomic_DNA"/>
</dbReference>
<organism evidence="1">
    <name type="scientific">viral metagenome</name>
    <dbReference type="NCBI Taxonomy" id="1070528"/>
    <lineage>
        <taxon>unclassified sequences</taxon>
        <taxon>metagenomes</taxon>
        <taxon>organismal metagenomes</taxon>
    </lineage>
</organism>